<organism evidence="1 2">
    <name type="scientific">candidate division TA06 bacterium</name>
    <dbReference type="NCBI Taxonomy" id="2250710"/>
    <lineage>
        <taxon>Bacteria</taxon>
        <taxon>Bacteria division TA06</taxon>
    </lineage>
</organism>
<evidence type="ECO:0000313" key="2">
    <source>
        <dbReference type="Proteomes" id="UP000315525"/>
    </source>
</evidence>
<dbReference type="EMBL" id="SOJN01000116">
    <property type="protein sequence ID" value="TET44640.1"/>
    <property type="molecule type" value="Genomic_DNA"/>
</dbReference>
<dbReference type="PROSITE" id="PS51257">
    <property type="entry name" value="PROKAR_LIPOPROTEIN"/>
    <property type="match status" value="1"/>
</dbReference>
<gene>
    <name evidence="1" type="ORF">E3J62_09705</name>
</gene>
<accession>A0A523UQ31</accession>
<name>A0A523UQ31_UNCT6</name>
<proteinExistence type="predicted"/>
<comment type="caution">
    <text evidence="1">The sequence shown here is derived from an EMBL/GenBank/DDBJ whole genome shotgun (WGS) entry which is preliminary data.</text>
</comment>
<evidence type="ECO:0000313" key="1">
    <source>
        <dbReference type="EMBL" id="TET44640.1"/>
    </source>
</evidence>
<dbReference type="AlphaFoldDB" id="A0A523UQ31"/>
<sequence length="481" mass="53321">MRKAILTALVLGVVSVVFVMFGCRITPPPDVIIENQWPRIYLVNVPPDSSQLPHAPIVYWYGADPDGYIIAYQWAIDDTSTWNTLWVDSGMGTEDTIAFAAPLPDTEFTHIFYVRAMDNDTDVTISDSIGRRVFRVTNIPPVNTVIEEGPEDSTTLFVISDTIATWYGIYFKWSTEDSDEVFLPKFSWKWDGGAWSEWDEAREKYFTGNDDPALRTTGWHAFFLRAMDDAMAIDSSCAPRAIYVSVPTLSKRLLVIDETSDRLSNPSPSLPSDAMVDSFYALILDNAGWGGYESIDNSDESAVIPHDTIGQYRIVLLHTDDWNVPSLPEASILEEYLDVGGRLLIGGYQALSSLTSGFQDGHLGVDSLVATTGNDFISAFPQFAGFDTLLVDAAKNIFNPGIPNVQVCFIKNIPKDALYGYHSVSGDSAMEGRPVMFQFEHESGEFRAAAASFPLYRIEVDGSTGEPLATTIKNILDWLNE</sequence>
<reference evidence="1 2" key="1">
    <citation type="submission" date="2019-03" db="EMBL/GenBank/DDBJ databases">
        <title>Metabolic potential of uncultured bacteria and archaea associated with petroleum seepage in deep-sea sediments.</title>
        <authorList>
            <person name="Dong X."/>
            <person name="Hubert C."/>
        </authorList>
    </citation>
    <scope>NUCLEOTIDE SEQUENCE [LARGE SCALE GENOMIC DNA]</scope>
    <source>
        <strain evidence="1">E44_bin18</strain>
    </source>
</reference>
<dbReference type="Proteomes" id="UP000315525">
    <property type="component" value="Unassembled WGS sequence"/>
</dbReference>
<protein>
    <submittedName>
        <fullName evidence="1">Uncharacterized protein</fullName>
    </submittedName>
</protein>